<evidence type="ECO:0000313" key="2">
    <source>
        <dbReference type="EMBL" id="SMC53088.1"/>
    </source>
</evidence>
<dbReference type="STRING" id="1434700.SAMN06296427_103309"/>
<protein>
    <recommendedName>
        <fullName evidence="4">DUF3575 domain-containing protein</fullName>
    </recommendedName>
</protein>
<keyword evidence="1" id="KW-0732">Signal</keyword>
<reference evidence="3" key="1">
    <citation type="submission" date="2017-04" db="EMBL/GenBank/DDBJ databases">
        <authorList>
            <person name="Varghese N."/>
            <person name="Submissions S."/>
        </authorList>
    </citation>
    <scope>NUCLEOTIDE SEQUENCE [LARGE SCALE GENOMIC DNA]</scope>
    <source>
        <strain evidence="3">CGMCC 1.12708</strain>
    </source>
</reference>
<name>A0A1W1ZYF7_9FLAO</name>
<feature type="signal peptide" evidence="1">
    <location>
        <begin position="1"/>
        <end position="17"/>
    </location>
</feature>
<proteinExistence type="predicted"/>
<dbReference type="OrthoDB" id="1432891at2"/>
<keyword evidence="3" id="KW-1185">Reference proteome</keyword>
<evidence type="ECO:0000313" key="3">
    <source>
        <dbReference type="Proteomes" id="UP000192393"/>
    </source>
</evidence>
<gene>
    <name evidence="2" type="ORF">SAMN06296427_103309</name>
</gene>
<accession>A0A1W1ZYF7</accession>
<sequence length="188" mass="21471">MYKIFILLICFARFASAQDSLQIQKSGLPVYEENDSVRIIRLQNEKHIGVLASFNQGRYSFGEIGMSFLRHTLVGHHSFSSAYFFSSEFRLGDKLIVGPKIGVWSAGGMGGTAFGLNMMYYTDFDDGAFVLRPEIGFGMFNFKLVYGYNWNLTNKDFREINTHFAGITYSFPIRIAKIDKEIRIYSTK</sequence>
<dbReference type="AlphaFoldDB" id="A0A1W1ZYF7"/>
<dbReference type="Proteomes" id="UP000192393">
    <property type="component" value="Unassembled WGS sequence"/>
</dbReference>
<dbReference type="RefSeq" id="WP_084016884.1">
    <property type="nucleotide sequence ID" value="NZ_FWXS01000003.1"/>
</dbReference>
<evidence type="ECO:0008006" key="4">
    <source>
        <dbReference type="Google" id="ProtNLM"/>
    </source>
</evidence>
<evidence type="ECO:0000256" key="1">
    <source>
        <dbReference type="SAM" id="SignalP"/>
    </source>
</evidence>
<feature type="chain" id="PRO_5012484153" description="DUF3575 domain-containing protein" evidence="1">
    <location>
        <begin position="18"/>
        <end position="188"/>
    </location>
</feature>
<organism evidence="2 3">
    <name type="scientific">Moheibacter sediminis</name>
    <dbReference type="NCBI Taxonomy" id="1434700"/>
    <lineage>
        <taxon>Bacteria</taxon>
        <taxon>Pseudomonadati</taxon>
        <taxon>Bacteroidota</taxon>
        <taxon>Flavobacteriia</taxon>
        <taxon>Flavobacteriales</taxon>
        <taxon>Weeksellaceae</taxon>
        <taxon>Moheibacter</taxon>
    </lineage>
</organism>
<dbReference type="EMBL" id="FWXS01000003">
    <property type="protein sequence ID" value="SMC53088.1"/>
    <property type="molecule type" value="Genomic_DNA"/>
</dbReference>